<evidence type="ECO:0000256" key="6">
    <source>
        <dbReference type="ARBA" id="ARBA00022989"/>
    </source>
</evidence>
<dbReference type="InterPro" id="IPR002403">
    <property type="entry name" value="Cyt_P450_E_grp-IV"/>
</dbReference>
<evidence type="ECO:0000256" key="9">
    <source>
        <dbReference type="ARBA" id="ARBA00023033"/>
    </source>
</evidence>
<dbReference type="PROSITE" id="PS00086">
    <property type="entry name" value="CYTOCHROME_P450"/>
    <property type="match status" value="1"/>
</dbReference>
<keyword evidence="3 11" id="KW-0349">Heme</keyword>
<comment type="caution">
    <text evidence="12">The sequence shown here is derived from an EMBL/GenBank/DDBJ whole genome shotgun (WGS) entry which is preliminary data.</text>
</comment>
<keyword evidence="4" id="KW-0812">Transmembrane</keyword>
<keyword evidence="5 11" id="KW-0479">Metal-binding</keyword>
<proteinExistence type="inferred from homology"/>
<keyword evidence="7 11" id="KW-0560">Oxidoreductase</keyword>
<dbReference type="Proteomes" id="UP000823775">
    <property type="component" value="Unassembled WGS sequence"/>
</dbReference>
<dbReference type="Pfam" id="PF00067">
    <property type="entry name" value="p450"/>
    <property type="match status" value="2"/>
</dbReference>
<dbReference type="PANTHER" id="PTHR24282:SF217">
    <property type="entry name" value="CYTOCHROME P450 CYP72A219-LIKE"/>
    <property type="match status" value="1"/>
</dbReference>
<keyword evidence="9 11" id="KW-0503">Monooxygenase</keyword>
<dbReference type="InterPro" id="IPR017972">
    <property type="entry name" value="Cyt_P450_CS"/>
</dbReference>
<dbReference type="InterPro" id="IPR001128">
    <property type="entry name" value="Cyt_P450"/>
</dbReference>
<dbReference type="EMBL" id="JACEIK010000803">
    <property type="protein sequence ID" value="MCD7462449.1"/>
    <property type="molecule type" value="Genomic_DNA"/>
</dbReference>
<comment type="subcellular location">
    <subcellularLocation>
        <location evidence="1">Membrane</location>
    </subcellularLocation>
</comment>
<evidence type="ECO:0000313" key="13">
    <source>
        <dbReference type="Proteomes" id="UP000823775"/>
    </source>
</evidence>
<dbReference type="PRINTS" id="PR00385">
    <property type="entry name" value="P450"/>
</dbReference>
<evidence type="ECO:0000256" key="8">
    <source>
        <dbReference type="ARBA" id="ARBA00023004"/>
    </source>
</evidence>
<evidence type="ECO:0000256" key="4">
    <source>
        <dbReference type="ARBA" id="ARBA00022692"/>
    </source>
</evidence>
<accession>A0ABS8STW1</accession>
<evidence type="ECO:0000256" key="2">
    <source>
        <dbReference type="ARBA" id="ARBA00010617"/>
    </source>
</evidence>
<name>A0ABS8STW1_DATST</name>
<sequence length="335" mass="38420">MSKPINFSHDLIWPRVSPFIHKTITNYGKNCFVWFGPRPAVLITEPELIKEVLSKNYVYLKARGGNPLAKLAATGLADYETDKWATHRRLLNPAFHLDKLKHMLPAFKLTVSEVLSKWKEIVSKERTEIDVWPYLQTLTSDAISRTAFGSSYEEGRKIFELQKEQIQLILEVSRTIYIPGWSDELDYDKLNQLKVVTMILNEVLRLYPAGFMINRMVQTETKLGNLCLPAGVQLLLPTILLHHDTEIWGDDAMEFNPERFSDGISKATKGQVVFFPFSWGPRICIGQNFAMLEAKMAMAMILKHYAFELSPSYVHAPHPLLLQPQYGAHLILYKL</sequence>
<evidence type="ECO:0000256" key="7">
    <source>
        <dbReference type="ARBA" id="ARBA00023002"/>
    </source>
</evidence>
<dbReference type="Gene3D" id="1.10.630.10">
    <property type="entry name" value="Cytochrome P450"/>
    <property type="match status" value="2"/>
</dbReference>
<dbReference type="InterPro" id="IPR036396">
    <property type="entry name" value="Cyt_P450_sf"/>
</dbReference>
<dbReference type="SUPFAM" id="SSF48264">
    <property type="entry name" value="Cytochrome P450"/>
    <property type="match status" value="1"/>
</dbReference>
<keyword evidence="6" id="KW-1133">Transmembrane helix</keyword>
<evidence type="ECO:0000256" key="10">
    <source>
        <dbReference type="ARBA" id="ARBA00023136"/>
    </source>
</evidence>
<evidence type="ECO:0008006" key="14">
    <source>
        <dbReference type="Google" id="ProtNLM"/>
    </source>
</evidence>
<gene>
    <name evidence="12" type="ORF">HAX54_048558</name>
</gene>
<protein>
    <recommendedName>
        <fullName evidence="14">Cytochrome P450</fullName>
    </recommendedName>
</protein>
<organism evidence="12 13">
    <name type="scientific">Datura stramonium</name>
    <name type="common">Jimsonweed</name>
    <name type="synonym">Common thornapple</name>
    <dbReference type="NCBI Taxonomy" id="4076"/>
    <lineage>
        <taxon>Eukaryota</taxon>
        <taxon>Viridiplantae</taxon>
        <taxon>Streptophyta</taxon>
        <taxon>Embryophyta</taxon>
        <taxon>Tracheophyta</taxon>
        <taxon>Spermatophyta</taxon>
        <taxon>Magnoliopsida</taxon>
        <taxon>eudicotyledons</taxon>
        <taxon>Gunneridae</taxon>
        <taxon>Pentapetalae</taxon>
        <taxon>asterids</taxon>
        <taxon>lamiids</taxon>
        <taxon>Solanales</taxon>
        <taxon>Solanaceae</taxon>
        <taxon>Solanoideae</taxon>
        <taxon>Datureae</taxon>
        <taxon>Datura</taxon>
    </lineage>
</organism>
<dbReference type="PANTHER" id="PTHR24282">
    <property type="entry name" value="CYTOCHROME P450 FAMILY MEMBER"/>
    <property type="match status" value="1"/>
</dbReference>
<dbReference type="PRINTS" id="PR00465">
    <property type="entry name" value="EP450IV"/>
</dbReference>
<evidence type="ECO:0000256" key="1">
    <source>
        <dbReference type="ARBA" id="ARBA00004370"/>
    </source>
</evidence>
<evidence type="ECO:0000313" key="12">
    <source>
        <dbReference type="EMBL" id="MCD7462449.1"/>
    </source>
</evidence>
<keyword evidence="10" id="KW-0472">Membrane</keyword>
<keyword evidence="8 11" id="KW-0408">Iron</keyword>
<comment type="similarity">
    <text evidence="2 11">Belongs to the cytochrome P450 family.</text>
</comment>
<evidence type="ECO:0000256" key="5">
    <source>
        <dbReference type="ARBA" id="ARBA00022723"/>
    </source>
</evidence>
<evidence type="ECO:0000256" key="3">
    <source>
        <dbReference type="ARBA" id="ARBA00022617"/>
    </source>
</evidence>
<dbReference type="InterPro" id="IPR050665">
    <property type="entry name" value="Cytochrome_P450_Monooxygen"/>
</dbReference>
<keyword evidence="13" id="KW-1185">Reference proteome</keyword>
<evidence type="ECO:0000256" key="11">
    <source>
        <dbReference type="RuleBase" id="RU000461"/>
    </source>
</evidence>
<reference evidence="12 13" key="1">
    <citation type="journal article" date="2021" name="BMC Genomics">
        <title>Datura genome reveals duplications of psychoactive alkaloid biosynthetic genes and high mutation rate following tissue culture.</title>
        <authorList>
            <person name="Rajewski A."/>
            <person name="Carter-House D."/>
            <person name="Stajich J."/>
            <person name="Litt A."/>
        </authorList>
    </citation>
    <scope>NUCLEOTIDE SEQUENCE [LARGE SCALE GENOMIC DNA]</scope>
    <source>
        <strain evidence="12">AR-01</strain>
    </source>
</reference>